<dbReference type="Pfam" id="PF01797">
    <property type="entry name" value="Y1_Tnp"/>
    <property type="match status" value="1"/>
</dbReference>
<name>A0ABP8G8Y3_9BACT</name>
<evidence type="ECO:0000259" key="1">
    <source>
        <dbReference type="SMART" id="SM01321"/>
    </source>
</evidence>
<accession>A0ABP8G8Y3</accession>
<sequence>MSIGGYKIRNQAEVHFLTFTVVEWADVFTRADYCELLIRDLKYCQQYKGLNLHAWCLMSNHLHLLASSATGDLSALVRDFKKVSAKRIVAAIGANQCESRRAWLLRHFRDAAADNTRNSGFQFWIQNNCPQECFAPAFTVQKLNYIHFNPVKSGVVERPEHYRYSSARAYLNRTQTGPIEIAFL</sequence>
<evidence type="ECO:0000313" key="3">
    <source>
        <dbReference type="Proteomes" id="UP001501725"/>
    </source>
</evidence>
<evidence type="ECO:0000313" key="2">
    <source>
        <dbReference type="EMBL" id="GAA4319602.1"/>
    </source>
</evidence>
<reference evidence="3" key="1">
    <citation type="journal article" date="2019" name="Int. J. Syst. Evol. Microbiol.">
        <title>The Global Catalogue of Microorganisms (GCM) 10K type strain sequencing project: providing services to taxonomists for standard genome sequencing and annotation.</title>
        <authorList>
            <consortium name="The Broad Institute Genomics Platform"/>
            <consortium name="The Broad Institute Genome Sequencing Center for Infectious Disease"/>
            <person name="Wu L."/>
            <person name="Ma J."/>
        </authorList>
    </citation>
    <scope>NUCLEOTIDE SEQUENCE [LARGE SCALE GENOMIC DNA]</scope>
    <source>
        <strain evidence="3">JCM 17919</strain>
    </source>
</reference>
<dbReference type="Proteomes" id="UP001501725">
    <property type="component" value="Unassembled WGS sequence"/>
</dbReference>
<dbReference type="PANTHER" id="PTHR36966">
    <property type="entry name" value="REP-ASSOCIATED TYROSINE TRANSPOSASE"/>
    <property type="match status" value="1"/>
</dbReference>
<comment type="caution">
    <text evidence="2">The sequence shown here is derived from an EMBL/GenBank/DDBJ whole genome shotgun (WGS) entry which is preliminary data.</text>
</comment>
<dbReference type="EMBL" id="BAABGY010000001">
    <property type="protein sequence ID" value="GAA4319602.1"/>
    <property type="molecule type" value="Genomic_DNA"/>
</dbReference>
<feature type="domain" description="Transposase IS200-like" evidence="1">
    <location>
        <begin position="10"/>
        <end position="149"/>
    </location>
</feature>
<protein>
    <submittedName>
        <fullName evidence="2">Transposase</fullName>
    </submittedName>
</protein>
<dbReference type="SUPFAM" id="SSF143422">
    <property type="entry name" value="Transposase IS200-like"/>
    <property type="match status" value="1"/>
</dbReference>
<gene>
    <name evidence="2" type="ORF">GCM10023184_04430</name>
</gene>
<dbReference type="Gene3D" id="3.30.70.1290">
    <property type="entry name" value="Transposase IS200-like"/>
    <property type="match status" value="1"/>
</dbReference>
<proteinExistence type="predicted"/>
<dbReference type="NCBIfam" id="NF047646">
    <property type="entry name" value="REP_Tyr_transpos"/>
    <property type="match status" value="1"/>
</dbReference>
<keyword evidence="3" id="KW-1185">Reference proteome</keyword>
<dbReference type="InterPro" id="IPR002686">
    <property type="entry name" value="Transposase_17"/>
</dbReference>
<dbReference type="InterPro" id="IPR036515">
    <property type="entry name" value="Transposase_17_sf"/>
</dbReference>
<organism evidence="2 3">
    <name type="scientific">Flaviaesturariibacter amylovorans</name>
    <dbReference type="NCBI Taxonomy" id="1084520"/>
    <lineage>
        <taxon>Bacteria</taxon>
        <taxon>Pseudomonadati</taxon>
        <taxon>Bacteroidota</taxon>
        <taxon>Chitinophagia</taxon>
        <taxon>Chitinophagales</taxon>
        <taxon>Chitinophagaceae</taxon>
        <taxon>Flaviaestuariibacter</taxon>
    </lineage>
</organism>
<dbReference type="RefSeq" id="WP_345253015.1">
    <property type="nucleotide sequence ID" value="NZ_BAABGY010000001.1"/>
</dbReference>
<dbReference type="PANTHER" id="PTHR36966:SF1">
    <property type="entry name" value="REP-ASSOCIATED TYROSINE TRANSPOSASE"/>
    <property type="match status" value="1"/>
</dbReference>
<dbReference type="InterPro" id="IPR052715">
    <property type="entry name" value="RAYT_transposase"/>
</dbReference>
<dbReference type="SMART" id="SM01321">
    <property type="entry name" value="Y1_Tnp"/>
    <property type="match status" value="1"/>
</dbReference>